<dbReference type="EMBL" id="CP060139">
    <property type="protein sequence ID" value="QNR23155.1"/>
    <property type="molecule type" value="Genomic_DNA"/>
</dbReference>
<dbReference type="Gene3D" id="3.20.20.140">
    <property type="entry name" value="Metal-dependent hydrolases"/>
    <property type="match status" value="1"/>
</dbReference>
<dbReference type="Gene3D" id="3.10.310.70">
    <property type="match status" value="1"/>
</dbReference>
<dbReference type="InterPro" id="IPR033932">
    <property type="entry name" value="YtcJ-like"/>
</dbReference>
<feature type="signal peptide" evidence="1">
    <location>
        <begin position="1"/>
        <end position="21"/>
    </location>
</feature>
<dbReference type="CDD" id="cd01300">
    <property type="entry name" value="YtcJ_like"/>
    <property type="match status" value="1"/>
</dbReference>
<protein>
    <submittedName>
        <fullName evidence="3">Amidohydrolase</fullName>
    </submittedName>
</protein>
<feature type="domain" description="Amidohydrolase 3" evidence="2">
    <location>
        <begin position="75"/>
        <end position="536"/>
    </location>
</feature>
<dbReference type="Gene3D" id="2.30.40.10">
    <property type="entry name" value="Urease, subunit C, domain 1"/>
    <property type="match status" value="1"/>
</dbReference>
<evidence type="ECO:0000313" key="4">
    <source>
        <dbReference type="Proteomes" id="UP000516305"/>
    </source>
</evidence>
<gene>
    <name evidence="3" type="ORF">H4K34_12310</name>
</gene>
<reference evidence="3 4" key="1">
    <citation type="submission" date="2020-08" db="EMBL/GenBank/DDBJ databases">
        <title>Croceimicrobium hydrocarbonivorans gen. nov., sp. nov., a novel marine bacterium isolated from a bacterial consortium that degrades polyethylene terephthalate.</title>
        <authorList>
            <person name="Liu R."/>
        </authorList>
    </citation>
    <scope>NUCLEOTIDE SEQUENCE [LARGE SCALE GENOMIC DNA]</scope>
    <source>
        <strain evidence="3 4">A20-9</strain>
    </source>
</reference>
<organism evidence="3 4">
    <name type="scientific">Croceimicrobium hydrocarbonivorans</name>
    <dbReference type="NCBI Taxonomy" id="2761580"/>
    <lineage>
        <taxon>Bacteria</taxon>
        <taxon>Pseudomonadati</taxon>
        <taxon>Bacteroidota</taxon>
        <taxon>Flavobacteriia</taxon>
        <taxon>Flavobacteriales</taxon>
        <taxon>Owenweeksiaceae</taxon>
        <taxon>Croceimicrobium</taxon>
    </lineage>
</organism>
<dbReference type="GO" id="GO:0016810">
    <property type="term" value="F:hydrolase activity, acting on carbon-nitrogen (but not peptide) bonds"/>
    <property type="evidence" value="ECO:0007669"/>
    <property type="project" value="InterPro"/>
</dbReference>
<dbReference type="KEGG" id="chyd:H4K34_12310"/>
<dbReference type="RefSeq" id="WP_210757691.1">
    <property type="nucleotide sequence ID" value="NZ_CP060139.1"/>
</dbReference>
<sequence length="538" mass="60088">MARIFFALLILLTSVSCQTEAKKVPVDLLVVAKQIYLKAGETAQAMVIKDGKVWATGSQKELESAYKPQAVKVFEGMYIYPGFNDAHAHFLGYARSLGRVNLVATQSWQECLERLQNFAEKNPNDFLLGRGWDQNDWESKEFPDRKALDSLYPHTPVLLKRIDGHAAIANQAALDYAGINASTTVAGGTIDIVKGILIDNAVDLIEEPANDPERDKELILKAQEFCVHAGLTSITDAGLKKKDIQILQDLSESGELKLRLNVMVSDDSASLAYYFARGPIEEPRFRLKTVKFYLDGALGSRGALLLNSYADDPGNYGLQLKPTNYFLEMADSLSHQKWQMAIHAIGDSANRLATQIFGVGYLHNRNHRWRIEHAQVVHPKDLEDMKALGVIPSIQPTHATSDMYWAEERLGPEAIQYAYRAQSFLDQGLVLPLGTDFPVEDINPLNTFRAARFRVDANAYPQGGFRAEEALSFDEALKGMTWSGAYASFEEEVKGLLERGYYADFIVMDRDLKKLKADEFSNLEVKATAINGEFLYSL</sequence>
<dbReference type="PANTHER" id="PTHR22642:SF2">
    <property type="entry name" value="PROTEIN LONG AFTER FAR-RED 3"/>
    <property type="match status" value="1"/>
</dbReference>
<dbReference type="PROSITE" id="PS51257">
    <property type="entry name" value="PROKAR_LIPOPROTEIN"/>
    <property type="match status" value="1"/>
</dbReference>
<dbReference type="InterPro" id="IPR032466">
    <property type="entry name" value="Metal_Hydrolase"/>
</dbReference>
<dbReference type="Proteomes" id="UP000516305">
    <property type="component" value="Chromosome"/>
</dbReference>
<accession>A0A7H0VBQ7</accession>
<dbReference type="InterPro" id="IPR011059">
    <property type="entry name" value="Metal-dep_hydrolase_composite"/>
</dbReference>
<evidence type="ECO:0000313" key="3">
    <source>
        <dbReference type="EMBL" id="QNR23155.1"/>
    </source>
</evidence>
<keyword evidence="4" id="KW-1185">Reference proteome</keyword>
<name>A0A7H0VBQ7_9FLAO</name>
<dbReference type="SUPFAM" id="SSF51556">
    <property type="entry name" value="Metallo-dependent hydrolases"/>
    <property type="match status" value="1"/>
</dbReference>
<dbReference type="Pfam" id="PF07969">
    <property type="entry name" value="Amidohydro_3"/>
    <property type="match status" value="1"/>
</dbReference>
<dbReference type="AlphaFoldDB" id="A0A7H0VBQ7"/>
<evidence type="ECO:0000259" key="2">
    <source>
        <dbReference type="Pfam" id="PF07969"/>
    </source>
</evidence>
<evidence type="ECO:0000256" key="1">
    <source>
        <dbReference type="SAM" id="SignalP"/>
    </source>
</evidence>
<proteinExistence type="predicted"/>
<dbReference type="SUPFAM" id="SSF51338">
    <property type="entry name" value="Composite domain of metallo-dependent hydrolases"/>
    <property type="match status" value="1"/>
</dbReference>
<dbReference type="InterPro" id="IPR013108">
    <property type="entry name" value="Amidohydro_3"/>
</dbReference>
<dbReference type="PANTHER" id="PTHR22642">
    <property type="entry name" value="IMIDAZOLONEPROPIONASE"/>
    <property type="match status" value="1"/>
</dbReference>
<feature type="chain" id="PRO_5028953219" evidence="1">
    <location>
        <begin position="22"/>
        <end position="538"/>
    </location>
</feature>
<keyword evidence="3" id="KW-0378">Hydrolase</keyword>
<keyword evidence="1" id="KW-0732">Signal</keyword>